<dbReference type="InterPro" id="IPR023149">
    <property type="entry name" value="Trans_acon_MeTrfase_C"/>
</dbReference>
<dbReference type="GO" id="GO:0030798">
    <property type="term" value="F:trans-aconitate 2-methyltransferase activity"/>
    <property type="evidence" value="ECO:0007669"/>
    <property type="project" value="UniProtKB-EC"/>
</dbReference>
<sequence>MIEKAKARLPQVEFLVADAMLYEPDAETDVLFSNAVFQWFADPVAEMRRLVSLLKPGAFLAVQMPDNIAEPSHVAMREVAQTEAFSAKIGRTGRAALPPVSDFYNAFAGEASRIDIWHTIYNHPLNGVDAIVEWVKSTGLRPFLDPLDEAERSQYLSAYKSAIGRHYLETKDGRVLLRFPRLFIVLQK</sequence>
<dbReference type="PANTHER" id="PTHR43861">
    <property type="entry name" value="TRANS-ACONITATE 2-METHYLTRANSFERASE-RELATED"/>
    <property type="match status" value="1"/>
</dbReference>
<organism evidence="2 3">
    <name type="scientific">Brucella thiophenivorans</name>
    <dbReference type="NCBI Taxonomy" id="571255"/>
    <lineage>
        <taxon>Bacteria</taxon>
        <taxon>Pseudomonadati</taxon>
        <taxon>Pseudomonadota</taxon>
        <taxon>Alphaproteobacteria</taxon>
        <taxon>Hyphomicrobiales</taxon>
        <taxon>Brucellaceae</taxon>
        <taxon>Brucella/Ochrobactrum group</taxon>
        <taxon>Brucella</taxon>
    </lineage>
</organism>
<dbReference type="SUPFAM" id="SSF53335">
    <property type="entry name" value="S-adenosyl-L-methionine-dependent methyltransferases"/>
    <property type="match status" value="1"/>
</dbReference>
<keyword evidence="2" id="KW-0808">Transferase</keyword>
<evidence type="ECO:0000313" key="3">
    <source>
        <dbReference type="Proteomes" id="UP000215590"/>
    </source>
</evidence>
<protein>
    <submittedName>
        <fullName evidence="2">Trans-aconitate 2-methyltransferase</fullName>
        <ecNumber evidence="2">2.1.1.144</ecNumber>
    </submittedName>
</protein>
<accession>A0A256G5D0</accession>
<dbReference type="GO" id="GO:0032259">
    <property type="term" value="P:methylation"/>
    <property type="evidence" value="ECO:0007669"/>
    <property type="project" value="UniProtKB-KW"/>
</dbReference>
<dbReference type="PANTHER" id="PTHR43861:SF1">
    <property type="entry name" value="TRANS-ACONITATE 2-METHYLTRANSFERASE"/>
    <property type="match status" value="1"/>
</dbReference>
<dbReference type="Gene3D" id="1.10.150.290">
    <property type="entry name" value="S-adenosyl-L-methionine-dependent methyltransferases"/>
    <property type="match status" value="1"/>
</dbReference>
<dbReference type="Gene3D" id="3.40.50.150">
    <property type="entry name" value="Vaccinia Virus protein VP39"/>
    <property type="match status" value="1"/>
</dbReference>
<name>A0A256G5D0_9HYPH</name>
<dbReference type="InterPro" id="IPR029063">
    <property type="entry name" value="SAM-dependent_MTases_sf"/>
</dbReference>
<keyword evidence="2" id="KW-0489">Methyltransferase</keyword>
<proteinExistence type="predicted"/>
<dbReference type="InterPro" id="IPR013216">
    <property type="entry name" value="Methyltransf_11"/>
</dbReference>
<comment type="caution">
    <text evidence="2">The sequence shown here is derived from an EMBL/GenBank/DDBJ whole genome shotgun (WGS) entry which is preliminary data.</text>
</comment>
<gene>
    <name evidence="2" type="ORF">CEV31_0341</name>
</gene>
<keyword evidence="3" id="KW-1185">Reference proteome</keyword>
<dbReference type="Proteomes" id="UP000215590">
    <property type="component" value="Unassembled WGS sequence"/>
</dbReference>
<feature type="domain" description="Methyltransferase type 11" evidence="1">
    <location>
        <begin position="1"/>
        <end position="61"/>
    </location>
</feature>
<dbReference type="CDD" id="cd02440">
    <property type="entry name" value="AdoMet_MTases"/>
    <property type="match status" value="1"/>
</dbReference>
<evidence type="ECO:0000313" key="2">
    <source>
        <dbReference type="EMBL" id="OYR22303.1"/>
    </source>
</evidence>
<evidence type="ECO:0000259" key="1">
    <source>
        <dbReference type="Pfam" id="PF08241"/>
    </source>
</evidence>
<dbReference type="EC" id="2.1.1.144" evidence="2"/>
<dbReference type="Pfam" id="PF08241">
    <property type="entry name" value="Methyltransf_11"/>
    <property type="match status" value="1"/>
</dbReference>
<dbReference type="EMBL" id="NNRJ01000008">
    <property type="protein sequence ID" value="OYR22303.1"/>
    <property type="molecule type" value="Genomic_DNA"/>
</dbReference>
<dbReference type="AlphaFoldDB" id="A0A256G5D0"/>
<reference evidence="2 3" key="1">
    <citation type="submission" date="2017-07" db="EMBL/GenBank/DDBJ databases">
        <title>Phylogenetic study on the rhizospheric bacterium Ochrobactrum sp. A44.</title>
        <authorList>
            <person name="Krzyzanowska D.M."/>
            <person name="Ossowicki A."/>
            <person name="Rajewska M."/>
            <person name="Maciag T."/>
            <person name="Kaczynski Z."/>
            <person name="Czerwicka M."/>
            <person name="Jafra S."/>
        </authorList>
    </citation>
    <scope>NUCLEOTIDE SEQUENCE [LARGE SCALE GENOMIC DNA]</scope>
    <source>
        <strain evidence="2 3">DSM 7216</strain>
    </source>
</reference>